<dbReference type="SUPFAM" id="SSF51161">
    <property type="entry name" value="Trimeric LpxA-like enzymes"/>
    <property type="match status" value="1"/>
</dbReference>
<evidence type="ECO:0000256" key="3">
    <source>
        <dbReference type="PIRSR" id="PIRSR620019-1"/>
    </source>
</evidence>
<dbReference type="NCBIfam" id="TIGR03570">
    <property type="entry name" value="NeuD_NnaD"/>
    <property type="match status" value="1"/>
</dbReference>
<evidence type="ECO:0000259" key="5">
    <source>
        <dbReference type="Pfam" id="PF17836"/>
    </source>
</evidence>
<dbReference type="InterPro" id="IPR018357">
    <property type="entry name" value="Hexapep_transf_CS"/>
</dbReference>
<evidence type="ECO:0000256" key="1">
    <source>
        <dbReference type="ARBA" id="ARBA00022679"/>
    </source>
</evidence>
<accession>A0A4V3D4V3</accession>
<keyword evidence="7" id="KW-1185">Reference proteome</keyword>
<dbReference type="InterPro" id="IPR001451">
    <property type="entry name" value="Hexapep"/>
</dbReference>
<dbReference type="InterPro" id="IPR020019">
    <property type="entry name" value="AcTrfase_PglD-like"/>
</dbReference>
<reference evidence="6 7" key="1">
    <citation type="submission" date="2019-03" db="EMBL/GenBank/DDBJ databases">
        <title>Genomic Encyclopedia of Type Strains, Phase IV (KMG-IV): sequencing the most valuable type-strain genomes for metagenomic binning, comparative biology and taxonomic classification.</title>
        <authorList>
            <person name="Goeker M."/>
        </authorList>
    </citation>
    <scope>NUCLEOTIDE SEQUENCE [LARGE SCALE GENOMIC DNA]</scope>
    <source>
        <strain evidence="6 7">DSM 28697</strain>
    </source>
</reference>
<dbReference type="CDD" id="cd03360">
    <property type="entry name" value="LbH_AT_putative"/>
    <property type="match status" value="1"/>
</dbReference>
<feature type="domain" description="PglD N-terminal" evidence="5">
    <location>
        <begin position="4"/>
        <end position="77"/>
    </location>
</feature>
<feature type="binding site" evidence="4">
    <location>
        <position position="143"/>
    </location>
    <ligand>
        <name>acetyl-CoA</name>
        <dbReference type="ChEBI" id="CHEBI:57288"/>
    </ligand>
</feature>
<dbReference type="InterPro" id="IPR050179">
    <property type="entry name" value="Trans_hexapeptide_repeat"/>
</dbReference>
<keyword evidence="1 6" id="KW-0808">Transferase</keyword>
<dbReference type="InterPro" id="IPR041561">
    <property type="entry name" value="PglD_N"/>
</dbReference>
<dbReference type="RefSeq" id="WP_133581126.1">
    <property type="nucleotide sequence ID" value="NZ_SNYJ01000012.1"/>
</dbReference>
<dbReference type="PANTHER" id="PTHR43300:SF7">
    <property type="entry name" value="UDP-N-ACETYLBACILLOSAMINE N-ACETYLTRANSFERASE"/>
    <property type="match status" value="1"/>
</dbReference>
<dbReference type="InterPro" id="IPR011004">
    <property type="entry name" value="Trimer_LpxA-like_sf"/>
</dbReference>
<evidence type="ECO:0000256" key="2">
    <source>
        <dbReference type="ARBA" id="ARBA00022737"/>
    </source>
</evidence>
<gene>
    <name evidence="6" type="ORF">EV213_11217</name>
</gene>
<evidence type="ECO:0000313" key="7">
    <source>
        <dbReference type="Proteomes" id="UP000295632"/>
    </source>
</evidence>
<dbReference type="PANTHER" id="PTHR43300">
    <property type="entry name" value="ACETYLTRANSFERASE"/>
    <property type="match status" value="1"/>
</dbReference>
<comment type="caution">
    <text evidence="6">The sequence shown here is derived from an EMBL/GenBank/DDBJ whole genome shotgun (WGS) entry which is preliminary data.</text>
</comment>
<evidence type="ECO:0000313" key="6">
    <source>
        <dbReference type="EMBL" id="TDQ37657.1"/>
    </source>
</evidence>
<organism evidence="6 7">
    <name type="scientific">Aureibacillus halotolerans</name>
    <dbReference type="NCBI Taxonomy" id="1508390"/>
    <lineage>
        <taxon>Bacteria</taxon>
        <taxon>Bacillati</taxon>
        <taxon>Bacillota</taxon>
        <taxon>Bacilli</taxon>
        <taxon>Bacillales</taxon>
        <taxon>Bacillaceae</taxon>
        <taxon>Aureibacillus</taxon>
    </lineage>
</organism>
<dbReference type="GO" id="GO:0016740">
    <property type="term" value="F:transferase activity"/>
    <property type="evidence" value="ECO:0007669"/>
    <property type="project" value="UniProtKB-KW"/>
</dbReference>
<dbReference type="Gene3D" id="2.160.10.10">
    <property type="entry name" value="Hexapeptide repeat proteins"/>
    <property type="match status" value="1"/>
</dbReference>
<dbReference type="OrthoDB" id="9794407at2"/>
<dbReference type="PROSITE" id="PS00101">
    <property type="entry name" value="HEXAPEP_TRANSFERASES"/>
    <property type="match status" value="1"/>
</dbReference>
<proteinExistence type="predicted"/>
<evidence type="ECO:0000256" key="4">
    <source>
        <dbReference type="PIRSR" id="PIRSR620019-2"/>
    </source>
</evidence>
<keyword evidence="2" id="KW-0677">Repeat</keyword>
<dbReference type="Proteomes" id="UP000295632">
    <property type="component" value="Unassembled WGS sequence"/>
</dbReference>
<feature type="binding site" evidence="4">
    <location>
        <position position="68"/>
    </location>
    <ligand>
        <name>substrate</name>
    </ligand>
</feature>
<feature type="site" description="Increases basicity of active site His" evidence="3">
    <location>
        <position position="135"/>
    </location>
</feature>
<dbReference type="Gene3D" id="3.40.50.20">
    <property type="match status" value="1"/>
</dbReference>
<dbReference type="Pfam" id="PF17836">
    <property type="entry name" value="PglD_N"/>
    <property type="match status" value="1"/>
</dbReference>
<feature type="active site" description="Proton acceptor" evidence="3">
    <location>
        <position position="134"/>
    </location>
</feature>
<dbReference type="AlphaFoldDB" id="A0A4V3D4V3"/>
<name>A0A4V3D4V3_9BACI</name>
<sequence length="209" mass="22222">MKQINLIGNGGHSKVIQDLIRLVPDFKINRIFDQKIQHVYTMTDIFYHPQMDLSQVSPSDDTFVIAIGDNHTRKKIYVAHQLLNFYETFNHPSAVISQQATIESGAVIMAGAVVQADAIVGAHTIINTRASVGHDCHIGAFAHIAPGATLTGNVKVGEGSMVGAGAVVIPGVSIGQWSTIGAGAVVTNDIPDYATAVGVPAKIRERSSQ</sequence>
<dbReference type="Pfam" id="PF00132">
    <property type="entry name" value="Hexapep"/>
    <property type="match status" value="2"/>
</dbReference>
<dbReference type="EMBL" id="SNYJ01000012">
    <property type="protein sequence ID" value="TDQ37657.1"/>
    <property type="molecule type" value="Genomic_DNA"/>
</dbReference>
<protein>
    <submittedName>
        <fullName evidence="6">Acetyltransferase EpsM</fullName>
    </submittedName>
</protein>